<comment type="caution">
    <text evidence="1">The sequence shown here is derived from an EMBL/GenBank/DDBJ whole genome shotgun (WGS) entry which is preliminary data.</text>
</comment>
<protein>
    <recommendedName>
        <fullName evidence="2">50S ribosomal protein L21</fullName>
    </recommendedName>
</protein>
<dbReference type="SUPFAM" id="SSF141091">
    <property type="entry name" value="L21p-like"/>
    <property type="match status" value="1"/>
</dbReference>
<proteinExistence type="predicted"/>
<name>X0Z7U7_9ZZZZ</name>
<dbReference type="InterPro" id="IPR036164">
    <property type="entry name" value="bL21-like_sf"/>
</dbReference>
<dbReference type="GO" id="GO:0005840">
    <property type="term" value="C:ribosome"/>
    <property type="evidence" value="ECO:0007669"/>
    <property type="project" value="InterPro"/>
</dbReference>
<dbReference type="GO" id="GO:0005737">
    <property type="term" value="C:cytoplasm"/>
    <property type="evidence" value="ECO:0007669"/>
    <property type="project" value="UniProtKB-ARBA"/>
</dbReference>
<dbReference type="InterPro" id="IPR028909">
    <property type="entry name" value="bL21-like"/>
</dbReference>
<dbReference type="AlphaFoldDB" id="X0Z7U7"/>
<accession>X0Z7U7</accession>
<organism evidence="1">
    <name type="scientific">marine sediment metagenome</name>
    <dbReference type="NCBI Taxonomy" id="412755"/>
    <lineage>
        <taxon>unclassified sequences</taxon>
        <taxon>metagenomes</taxon>
        <taxon>ecological metagenomes</taxon>
    </lineage>
</organism>
<evidence type="ECO:0000313" key="1">
    <source>
        <dbReference type="EMBL" id="GAG65174.1"/>
    </source>
</evidence>
<reference evidence="1" key="1">
    <citation type="journal article" date="2014" name="Front. Microbiol.">
        <title>High frequency of phylogenetically diverse reductive dehalogenase-homologous genes in deep subseafloor sedimentary metagenomes.</title>
        <authorList>
            <person name="Kawai M."/>
            <person name="Futagami T."/>
            <person name="Toyoda A."/>
            <person name="Takaki Y."/>
            <person name="Nishi S."/>
            <person name="Hori S."/>
            <person name="Arai W."/>
            <person name="Tsubouchi T."/>
            <person name="Morono Y."/>
            <person name="Uchiyama I."/>
            <person name="Ito T."/>
            <person name="Fujiyama A."/>
            <person name="Inagaki F."/>
            <person name="Takami H."/>
        </authorList>
    </citation>
    <scope>NUCLEOTIDE SEQUENCE</scope>
    <source>
        <strain evidence="1">Expedition CK06-06</strain>
    </source>
</reference>
<dbReference type="Pfam" id="PF00829">
    <property type="entry name" value="Ribosomal_L21p"/>
    <property type="match status" value="1"/>
</dbReference>
<dbReference type="EMBL" id="BART01005383">
    <property type="protein sequence ID" value="GAG65174.1"/>
    <property type="molecule type" value="Genomic_DNA"/>
</dbReference>
<evidence type="ECO:0008006" key="2">
    <source>
        <dbReference type="Google" id="ProtNLM"/>
    </source>
</evidence>
<feature type="non-terminal residue" evidence="1">
    <location>
        <position position="38"/>
    </location>
</feature>
<gene>
    <name evidence="1" type="ORF">S01H4_12584</name>
</gene>
<sequence>MLSNYRAIGEIVEHISGKKIIAFKHTSKTGYKRKIGHR</sequence>